<sequence length="332" mass="37101">MIDSKSYGESARPDTDTGLMGDSSDMVFIKGGSYLMGSDLHYIEEAPAHQVTVGDFWIGRTLVTNRQFMAFVQETGYTTVAEQSPNPADYPGALPHMLRPGSLVFAPPLCIDGLENASQWWRYEFGADWQHPRGPMSSIKDQLDHPVVHVAYADAMAYALWVGKDLPTEAEWEFAARGGLEGADFAWGDALMPGKQHMANIWQGCFPLENRLEDGYYRTSPVDAFPENGYGLFDMIGNVWEWTSDYWTRHHPEPAKKSCCIPSNPRAMDVQASYDPSEPTIRIARRVLKGGSHLCAPNYCRRYRPAARHPEPEDTSTSHVGFRCVNRSGTLA</sequence>
<dbReference type="AlphaFoldDB" id="A0A2N4U252"/>
<proteinExistence type="predicted"/>
<dbReference type="GO" id="GO:0120147">
    <property type="term" value="F:formylglycine-generating oxidase activity"/>
    <property type="evidence" value="ECO:0007669"/>
    <property type="project" value="TreeGrafter"/>
</dbReference>
<accession>A0A2N4U252</accession>
<name>A0A2N4U252_9BURK</name>
<gene>
    <name evidence="2" type="ORF">CR159_15110</name>
</gene>
<dbReference type="InterPro" id="IPR042095">
    <property type="entry name" value="SUMF_sf"/>
</dbReference>
<protein>
    <submittedName>
        <fullName evidence="2">Gliding motility-associated lipoprotein GldK</fullName>
    </submittedName>
</protein>
<dbReference type="OrthoDB" id="9768004at2"/>
<evidence type="ECO:0000313" key="3">
    <source>
        <dbReference type="Proteomes" id="UP000234190"/>
    </source>
</evidence>
<dbReference type="EMBL" id="PDNW01000013">
    <property type="protein sequence ID" value="PLC49083.1"/>
    <property type="molecule type" value="Genomic_DNA"/>
</dbReference>
<dbReference type="RefSeq" id="WP_102074792.1">
    <property type="nucleotide sequence ID" value="NZ_PDNW01000013.1"/>
</dbReference>
<evidence type="ECO:0000259" key="1">
    <source>
        <dbReference type="Pfam" id="PF03781"/>
    </source>
</evidence>
<feature type="domain" description="Sulfatase-modifying factor enzyme-like" evidence="1">
    <location>
        <begin position="24"/>
        <end position="325"/>
    </location>
</feature>
<keyword evidence="2" id="KW-0449">Lipoprotein</keyword>
<dbReference type="SUPFAM" id="SSF56436">
    <property type="entry name" value="C-type lectin-like"/>
    <property type="match status" value="1"/>
</dbReference>
<dbReference type="Gene3D" id="3.90.1580.10">
    <property type="entry name" value="paralog of FGE (formylglycine-generating enzyme)"/>
    <property type="match status" value="1"/>
</dbReference>
<evidence type="ECO:0000313" key="2">
    <source>
        <dbReference type="EMBL" id="PLC49083.1"/>
    </source>
</evidence>
<dbReference type="Pfam" id="PF03781">
    <property type="entry name" value="FGE-sulfatase"/>
    <property type="match status" value="1"/>
</dbReference>
<dbReference type="PANTHER" id="PTHR23150">
    <property type="entry name" value="SULFATASE MODIFYING FACTOR 1, 2"/>
    <property type="match status" value="1"/>
</dbReference>
<keyword evidence="3" id="KW-1185">Reference proteome</keyword>
<reference evidence="2 3" key="1">
    <citation type="submission" date="2017-10" db="EMBL/GenBank/DDBJ databases">
        <title>Two draft genome sequences of Pusillimonas sp. strains isolated from a nitrate- and radionuclide-contaminated groundwater in Russia.</title>
        <authorList>
            <person name="Grouzdev D.S."/>
            <person name="Tourova T.P."/>
            <person name="Goeva M.A."/>
            <person name="Babich T.L."/>
            <person name="Sokolova D.S."/>
            <person name="Abdullin R."/>
            <person name="Poltaraus A.B."/>
            <person name="Toshchakov S.V."/>
            <person name="Nazina T.N."/>
        </authorList>
    </citation>
    <scope>NUCLEOTIDE SEQUENCE [LARGE SCALE GENOMIC DNA]</scope>
    <source>
        <strain evidence="2 3">JR1/69-3-13</strain>
    </source>
</reference>
<dbReference type="InterPro" id="IPR051043">
    <property type="entry name" value="Sulfatase_Mod_Factor_Kinase"/>
</dbReference>
<organism evidence="2 3">
    <name type="scientific">Pollutimonas subterranea</name>
    <dbReference type="NCBI Taxonomy" id="2045210"/>
    <lineage>
        <taxon>Bacteria</taxon>
        <taxon>Pseudomonadati</taxon>
        <taxon>Pseudomonadota</taxon>
        <taxon>Betaproteobacteria</taxon>
        <taxon>Burkholderiales</taxon>
        <taxon>Alcaligenaceae</taxon>
        <taxon>Pollutimonas</taxon>
    </lineage>
</organism>
<dbReference type="InterPro" id="IPR005532">
    <property type="entry name" value="SUMF_dom"/>
</dbReference>
<dbReference type="PANTHER" id="PTHR23150:SF19">
    <property type="entry name" value="FORMYLGLYCINE-GENERATING ENZYME"/>
    <property type="match status" value="1"/>
</dbReference>
<dbReference type="Proteomes" id="UP000234190">
    <property type="component" value="Unassembled WGS sequence"/>
</dbReference>
<dbReference type="InterPro" id="IPR016187">
    <property type="entry name" value="CTDL_fold"/>
</dbReference>
<comment type="caution">
    <text evidence="2">The sequence shown here is derived from an EMBL/GenBank/DDBJ whole genome shotgun (WGS) entry which is preliminary data.</text>
</comment>